<dbReference type="EMBL" id="LCIT01000043">
    <property type="protein sequence ID" value="KKT60868.1"/>
    <property type="molecule type" value="Genomic_DNA"/>
</dbReference>
<dbReference type="AlphaFoldDB" id="A0A0G1IPI0"/>
<dbReference type="Gene3D" id="3.40.50.80">
    <property type="entry name" value="Nucleotide-binding domain of ferredoxin-NADP reductase (FNR) module"/>
    <property type="match status" value="1"/>
</dbReference>
<dbReference type="PANTHER" id="PTHR47354:SF5">
    <property type="entry name" value="PROTEIN RFBI"/>
    <property type="match status" value="1"/>
</dbReference>
<dbReference type="SUPFAM" id="SSF63380">
    <property type="entry name" value="Riboflavin synthase domain-like"/>
    <property type="match status" value="1"/>
</dbReference>
<dbReference type="Pfam" id="PF00175">
    <property type="entry name" value="NAD_binding_1"/>
    <property type="match status" value="1"/>
</dbReference>
<dbReference type="PANTHER" id="PTHR47354">
    <property type="entry name" value="NADH OXIDOREDUCTASE HCR"/>
    <property type="match status" value="1"/>
</dbReference>
<dbReference type="SUPFAM" id="SSF52343">
    <property type="entry name" value="Ferredoxin reductase-like, C-terminal NADP-linked domain"/>
    <property type="match status" value="1"/>
</dbReference>
<sequence>MNPYNISISDKKLVAKNTWELTLQCLETGTLNIKAGQYVRLVIPEIAGGTLENSRIFSAILSSLMFRDRDSKHFGVVFRESPSAFKQYLINAPIGAQMLAHGPFGDFILPKQCLETGTLNIGWVAGGVGIAPFLSMARYATEEKLPYHISLFYANMDKESAAYLPELAELERQNPNFSVQLKFGVVDGEFLPVGDCRALDLVYIAGPMGMADEVKKILAEIGVGSEKIKCEIFG</sequence>
<dbReference type="InterPro" id="IPR039261">
    <property type="entry name" value="FNR_nucleotide-bd"/>
</dbReference>
<comment type="caution">
    <text evidence="2">The sequence shown here is derived from an EMBL/GenBank/DDBJ whole genome shotgun (WGS) entry which is preliminary data.</text>
</comment>
<gene>
    <name evidence="2" type="ORF">UW55_C0043G0002</name>
</gene>
<dbReference type="InterPro" id="IPR001433">
    <property type="entry name" value="OxRdtase_FAD/NAD-bd"/>
</dbReference>
<evidence type="ECO:0000313" key="3">
    <source>
        <dbReference type="Proteomes" id="UP000033945"/>
    </source>
</evidence>
<protein>
    <recommendedName>
        <fullName evidence="1">FAD-binding FR-type domain-containing protein</fullName>
    </recommendedName>
</protein>
<dbReference type="Proteomes" id="UP000033945">
    <property type="component" value="Unassembled WGS sequence"/>
</dbReference>
<name>A0A0G1IPI0_9BACT</name>
<dbReference type="GO" id="GO:0016491">
    <property type="term" value="F:oxidoreductase activity"/>
    <property type="evidence" value="ECO:0007669"/>
    <property type="project" value="InterPro"/>
</dbReference>
<evidence type="ECO:0000259" key="1">
    <source>
        <dbReference type="PROSITE" id="PS51384"/>
    </source>
</evidence>
<organism evidence="2 3">
    <name type="scientific">Candidatus Giovannonibacteria bacterium GW2011_GWA2_44_26</name>
    <dbReference type="NCBI Taxonomy" id="1618648"/>
    <lineage>
        <taxon>Bacteria</taxon>
        <taxon>Candidatus Giovannoniibacteriota</taxon>
    </lineage>
</organism>
<dbReference type="InterPro" id="IPR050415">
    <property type="entry name" value="MRET"/>
</dbReference>
<dbReference type="Gene3D" id="2.40.30.10">
    <property type="entry name" value="Translation factors"/>
    <property type="match status" value="1"/>
</dbReference>
<dbReference type="InterPro" id="IPR017938">
    <property type="entry name" value="Riboflavin_synthase-like_b-brl"/>
</dbReference>
<proteinExistence type="predicted"/>
<dbReference type="InterPro" id="IPR017927">
    <property type="entry name" value="FAD-bd_FR_type"/>
</dbReference>
<accession>A0A0G1IPI0</accession>
<dbReference type="CDD" id="cd00322">
    <property type="entry name" value="FNR_like"/>
    <property type="match status" value="1"/>
</dbReference>
<reference evidence="2 3" key="1">
    <citation type="journal article" date="2015" name="Nature">
        <title>rRNA introns, odd ribosomes, and small enigmatic genomes across a large radiation of phyla.</title>
        <authorList>
            <person name="Brown C.T."/>
            <person name="Hug L.A."/>
            <person name="Thomas B.C."/>
            <person name="Sharon I."/>
            <person name="Castelle C.J."/>
            <person name="Singh A."/>
            <person name="Wilkins M.J."/>
            <person name="Williams K.H."/>
            <person name="Banfield J.F."/>
        </authorList>
    </citation>
    <scope>NUCLEOTIDE SEQUENCE [LARGE SCALE GENOMIC DNA]</scope>
</reference>
<evidence type="ECO:0000313" key="2">
    <source>
        <dbReference type="EMBL" id="KKT60868.1"/>
    </source>
</evidence>
<feature type="domain" description="FAD-binding FR-type" evidence="1">
    <location>
        <begin position="1"/>
        <end position="110"/>
    </location>
</feature>
<dbReference type="PROSITE" id="PS51384">
    <property type="entry name" value="FAD_FR"/>
    <property type="match status" value="1"/>
</dbReference>